<dbReference type="EMBL" id="GG704915">
    <property type="protein sequence ID" value="EAS27838.3"/>
    <property type="molecule type" value="Genomic_DNA"/>
</dbReference>
<dbReference type="GeneID" id="24165198"/>
<dbReference type="VEuPathDB" id="FungiDB:CIMG_13571"/>
<keyword evidence="2" id="KW-1185">Reference proteome</keyword>
<proteinExistence type="predicted"/>
<dbReference type="Proteomes" id="UP000001261">
    <property type="component" value="Unassembled WGS sequence"/>
</dbReference>
<accession>J3K1I1</accession>
<reference evidence="2" key="1">
    <citation type="journal article" date="2009" name="Genome Res.">
        <title>Comparative genomic analyses of the human fungal pathogens Coccidioides and their relatives.</title>
        <authorList>
            <person name="Sharpton T.J."/>
            <person name="Stajich J.E."/>
            <person name="Rounsley S.D."/>
            <person name="Gardner M.J."/>
            <person name="Wortman J.R."/>
            <person name="Jordar V.S."/>
            <person name="Maiti R."/>
            <person name="Kodira C.D."/>
            <person name="Neafsey D.E."/>
            <person name="Zeng Q."/>
            <person name="Hung C.-Y."/>
            <person name="McMahan C."/>
            <person name="Muszewska A."/>
            <person name="Grynberg M."/>
            <person name="Mandel M.A."/>
            <person name="Kellner E.M."/>
            <person name="Barker B.M."/>
            <person name="Galgiani J.N."/>
            <person name="Orbach M.J."/>
            <person name="Kirkland T.N."/>
            <person name="Cole G.T."/>
            <person name="Henn M.R."/>
            <person name="Birren B.W."/>
            <person name="Taylor J.W."/>
        </authorList>
    </citation>
    <scope>NUCLEOTIDE SEQUENCE [LARGE SCALE GENOMIC DNA]</scope>
    <source>
        <strain evidence="2">RS</strain>
    </source>
</reference>
<dbReference type="KEGG" id="cim:CIMG_13571"/>
<dbReference type="RefSeq" id="XP_001239421.2">
    <property type="nucleotide sequence ID" value="XM_001239420.2"/>
</dbReference>
<dbReference type="AlphaFoldDB" id="J3K1I1"/>
<sequence>MHGRKGGSSYSIVLDERTANQGSNLGSANPSRCGKIASAVISSRWHCGGLRGRPHVTLPYPVLYAVHVSYPTLPAAFCSSGDQSPAQPRMPVSTKRMIVSVGTPNVPASRRTGGGWMGQLIRLPAVSGPVDAENANHESRPIALVLPYGTDTLLLEWVIRPARNSSDYVVSVPCSLTGVSLERLRREGKGK</sequence>
<organism evidence="1 2">
    <name type="scientific">Coccidioides immitis (strain RS)</name>
    <name type="common">Valley fever fungus</name>
    <dbReference type="NCBI Taxonomy" id="246410"/>
    <lineage>
        <taxon>Eukaryota</taxon>
        <taxon>Fungi</taxon>
        <taxon>Dikarya</taxon>
        <taxon>Ascomycota</taxon>
        <taxon>Pezizomycotina</taxon>
        <taxon>Eurotiomycetes</taxon>
        <taxon>Eurotiomycetidae</taxon>
        <taxon>Onygenales</taxon>
        <taxon>Onygenaceae</taxon>
        <taxon>Coccidioides</taxon>
    </lineage>
</organism>
<reference evidence="2" key="2">
    <citation type="journal article" date="2010" name="Genome Res.">
        <title>Population genomic sequencing of Coccidioides fungi reveals recent hybridization and transposon control.</title>
        <authorList>
            <person name="Neafsey D.E."/>
            <person name="Barker B.M."/>
            <person name="Sharpton T.J."/>
            <person name="Stajich J.E."/>
            <person name="Park D.J."/>
            <person name="Whiston E."/>
            <person name="Hung C.-Y."/>
            <person name="McMahan C."/>
            <person name="White J."/>
            <person name="Sykes S."/>
            <person name="Heiman D."/>
            <person name="Young S."/>
            <person name="Zeng Q."/>
            <person name="Abouelleil A."/>
            <person name="Aftuck L."/>
            <person name="Bessette D."/>
            <person name="Brown A."/>
            <person name="FitzGerald M."/>
            <person name="Lui A."/>
            <person name="Macdonald J.P."/>
            <person name="Priest M."/>
            <person name="Orbach M.J."/>
            <person name="Galgiani J.N."/>
            <person name="Kirkland T.N."/>
            <person name="Cole G.T."/>
            <person name="Birren B.W."/>
            <person name="Henn M.R."/>
            <person name="Taylor J.W."/>
            <person name="Rounsley S.D."/>
        </authorList>
    </citation>
    <scope>GENOME REANNOTATION</scope>
    <source>
        <strain evidence="2">RS</strain>
    </source>
</reference>
<gene>
    <name evidence="1" type="ORF">CIMG_13571</name>
</gene>
<evidence type="ECO:0000313" key="2">
    <source>
        <dbReference type="Proteomes" id="UP000001261"/>
    </source>
</evidence>
<dbReference type="InParanoid" id="J3K1I1"/>
<protein>
    <submittedName>
        <fullName evidence="1">Uncharacterized protein</fullName>
    </submittedName>
</protein>
<name>J3K1I1_COCIM</name>
<evidence type="ECO:0000313" key="1">
    <source>
        <dbReference type="EMBL" id="EAS27838.3"/>
    </source>
</evidence>